<reference evidence="1" key="1">
    <citation type="submission" date="2022-12" db="EMBL/GenBank/DDBJ databases">
        <title>Gycomyces niveus sp.nov., a novel actinomycete isolated from soil in Shouguang.</title>
        <authorList>
            <person name="Yang X."/>
        </authorList>
    </citation>
    <scope>NUCLEOTIDE SEQUENCE</scope>
    <source>
        <strain evidence="1">DSM 44724</strain>
    </source>
</reference>
<evidence type="ECO:0000313" key="3">
    <source>
        <dbReference type="Proteomes" id="UP001145799"/>
    </source>
</evidence>
<keyword evidence="4" id="KW-1185">Reference proteome</keyword>
<dbReference type="Proteomes" id="UP001183604">
    <property type="component" value="Unassembled WGS sequence"/>
</dbReference>
<organism evidence="1 3">
    <name type="scientific">Glycomyces lechevalierae</name>
    <dbReference type="NCBI Taxonomy" id="256034"/>
    <lineage>
        <taxon>Bacteria</taxon>
        <taxon>Bacillati</taxon>
        <taxon>Actinomycetota</taxon>
        <taxon>Actinomycetes</taxon>
        <taxon>Glycomycetales</taxon>
        <taxon>Glycomycetaceae</taxon>
        <taxon>Glycomyces</taxon>
    </lineage>
</organism>
<dbReference type="EMBL" id="JAPZVQ010000016">
    <property type="protein sequence ID" value="MDA1387424.1"/>
    <property type="molecule type" value="Genomic_DNA"/>
</dbReference>
<evidence type="ECO:0000313" key="1">
    <source>
        <dbReference type="EMBL" id="MDA1387424.1"/>
    </source>
</evidence>
<sequence>MDEDERHGYVFRGNVQTGAVGTGASATVGAIGDGARGYVFAGGPEVDRELQAELLRLVGELRAALREQRERVGDEYGVIADTIDDLEESVAEAKPPNRIHSKVKAMERLVSPFAALAALVAKLLELLQRHQS</sequence>
<dbReference type="Proteomes" id="UP001145799">
    <property type="component" value="Unassembled WGS sequence"/>
</dbReference>
<gene>
    <name evidence="2" type="ORF">J2S69_002318</name>
    <name evidence="1" type="ORF">O2L01_20685</name>
</gene>
<dbReference type="AlphaFoldDB" id="A0A9X3PNU2"/>
<protein>
    <submittedName>
        <fullName evidence="1">Uncharacterized protein</fullName>
    </submittedName>
</protein>
<comment type="caution">
    <text evidence="1">The sequence shown here is derived from an EMBL/GenBank/DDBJ whole genome shotgun (WGS) entry which is preliminary data.</text>
</comment>
<reference evidence="2 4" key="2">
    <citation type="submission" date="2023-07" db="EMBL/GenBank/DDBJ databases">
        <title>Sequencing the genomes of 1000 actinobacteria strains.</title>
        <authorList>
            <person name="Klenk H.-P."/>
        </authorList>
    </citation>
    <scope>NUCLEOTIDE SEQUENCE [LARGE SCALE GENOMIC DNA]</scope>
    <source>
        <strain evidence="2 4">DSM 44724</strain>
    </source>
</reference>
<dbReference type="EMBL" id="JAVDYD010000001">
    <property type="protein sequence ID" value="MDR7338599.1"/>
    <property type="molecule type" value="Genomic_DNA"/>
</dbReference>
<evidence type="ECO:0000313" key="4">
    <source>
        <dbReference type="Proteomes" id="UP001183604"/>
    </source>
</evidence>
<accession>A0A9X3PNU2</accession>
<proteinExistence type="predicted"/>
<evidence type="ECO:0000313" key="2">
    <source>
        <dbReference type="EMBL" id="MDR7338599.1"/>
    </source>
</evidence>
<dbReference type="RefSeq" id="WP_270123932.1">
    <property type="nucleotide sequence ID" value="NZ_BAAAOM010000004.1"/>
</dbReference>
<name>A0A9X3PNU2_9ACTN</name>